<dbReference type="NCBIfam" id="TIGR04282">
    <property type="entry name" value="glyco_like_cofC"/>
    <property type="match status" value="1"/>
</dbReference>
<dbReference type="InterPro" id="IPR029044">
    <property type="entry name" value="Nucleotide-diphossugar_trans"/>
</dbReference>
<evidence type="ECO:0000313" key="2">
    <source>
        <dbReference type="Proteomes" id="UP000754644"/>
    </source>
</evidence>
<gene>
    <name evidence="1" type="ORF">HQ497_11800</name>
</gene>
<protein>
    <submittedName>
        <fullName evidence="1">Glycosyltransferase</fullName>
    </submittedName>
</protein>
<reference evidence="1" key="1">
    <citation type="submission" date="2020-05" db="EMBL/GenBank/DDBJ databases">
        <title>Sulfur intermediates as new biogeochemical hubs in an aquatic model microbial ecosystem.</title>
        <authorList>
            <person name="Vigneron A."/>
        </authorList>
    </citation>
    <scope>NUCLEOTIDE SEQUENCE</scope>
    <source>
        <strain evidence="1">Bin.250</strain>
    </source>
</reference>
<sequence>MTEFQFPRSRLLIFCKAPVVGKVKTRLIPALGAVAATSLHRELASRLMACCQTAMLAPIQLWCAPDITHEFFTHSGLDCRQQEGANLGERMSHALTAALSEPGVESAILIGTDCVNLDADYLQRAFLRLQCADAVLGPAEDGGYGLIGLSEPAPAVFRNLAWGTAAVCAGTAQHFNAQFANWDLLPMLWDVDRPEDVERYQTLLRRA</sequence>
<dbReference type="AlphaFoldDB" id="A0A972VXD3"/>
<dbReference type="SUPFAM" id="SSF53448">
    <property type="entry name" value="Nucleotide-diphospho-sugar transferases"/>
    <property type="match status" value="1"/>
</dbReference>
<dbReference type="EMBL" id="JABMOJ010000446">
    <property type="protein sequence ID" value="NQV66035.1"/>
    <property type="molecule type" value="Genomic_DNA"/>
</dbReference>
<dbReference type="Proteomes" id="UP000754644">
    <property type="component" value="Unassembled WGS sequence"/>
</dbReference>
<organism evidence="1 2">
    <name type="scientific">SAR86 cluster bacterium</name>
    <dbReference type="NCBI Taxonomy" id="2030880"/>
    <lineage>
        <taxon>Bacteria</taxon>
        <taxon>Pseudomonadati</taxon>
        <taxon>Pseudomonadota</taxon>
        <taxon>Gammaproteobacteria</taxon>
        <taxon>SAR86 cluster</taxon>
    </lineage>
</organism>
<accession>A0A972VXD3</accession>
<dbReference type="PANTHER" id="PTHR36529:SF1">
    <property type="entry name" value="GLYCOSYLTRANSFERASE"/>
    <property type="match status" value="1"/>
</dbReference>
<comment type="caution">
    <text evidence="1">The sequence shown here is derived from an EMBL/GenBank/DDBJ whole genome shotgun (WGS) entry which is preliminary data.</text>
</comment>
<proteinExistence type="predicted"/>
<dbReference type="Gene3D" id="3.90.550.10">
    <property type="entry name" value="Spore Coat Polysaccharide Biosynthesis Protein SpsA, Chain A"/>
    <property type="match status" value="1"/>
</dbReference>
<dbReference type="Pfam" id="PF09837">
    <property type="entry name" value="DUF2064"/>
    <property type="match status" value="1"/>
</dbReference>
<name>A0A972VXD3_9GAMM</name>
<dbReference type="InterPro" id="IPR018641">
    <property type="entry name" value="Trfase_1_rSAM/seldom-assoc"/>
</dbReference>
<dbReference type="PANTHER" id="PTHR36529">
    <property type="entry name" value="SLL1095 PROTEIN"/>
    <property type="match status" value="1"/>
</dbReference>
<evidence type="ECO:0000313" key="1">
    <source>
        <dbReference type="EMBL" id="NQV66035.1"/>
    </source>
</evidence>